<accession>A0A8S1MLZ0</accession>
<organism evidence="2 3">
    <name type="scientific">Paramecium primaurelia</name>
    <dbReference type="NCBI Taxonomy" id="5886"/>
    <lineage>
        <taxon>Eukaryota</taxon>
        <taxon>Sar</taxon>
        <taxon>Alveolata</taxon>
        <taxon>Ciliophora</taxon>
        <taxon>Intramacronucleata</taxon>
        <taxon>Oligohymenophorea</taxon>
        <taxon>Peniculida</taxon>
        <taxon>Parameciidae</taxon>
        <taxon>Paramecium</taxon>
    </lineage>
</organism>
<dbReference type="OMA" id="HENQHEL"/>
<gene>
    <name evidence="2" type="ORF">PPRIM_AZ9-3.1.T0670048</name>
</gene>
<dbReference type="AlphaFoldDB" id="A0A8S1MLZ0"/>
<evidence type="ECO:0000313" key="3">
    <source>
        <dbReference type="Proteomes" id="UP000688137"/>
    </source>
</evidence>
<feature type="region of interest" description="Disordered" evidence="1">
    <location>
        <begin position="1"/>
        <end position="26"/>
    </location>
</feature>
<name>A0A8S1MLZ0_PARPR</name>
<dbReference type="Proteomes" id="UP000688137">
    <property type="component" value="Unassembled WGS sequence"/>
</dbReference>
<feature type="region of interest" description="Disordered" evidence="1">
    <location>
        <begin position="221"/>
        <end position="243"/>
    </location>
</feature>
<reference evidence="2" key="1">
    <citation type="submission" date="2021-01" db="EMBL/GenBank/DDBJ databases">
        <authorList>
            <consortium name="Genoscope - CEA"/>
            <person name="William W."/>
        </authorList>
    </citation>
    <scope>NUCLEOTIDE SEQUENCE</scope>
</reference>
<keyword evidence="3" id="KW-1185">Reference proteome</keyword>
<dbReference type="EMBL" id="CAJJDM010000070">
    <property type="protein sequence ID" value="CAD8082047.1"/>
    <property type="molecule type" value="Genomic_DNA"/>
</dbReference>
<sequence>MIHIIQQPKTAQQQKKHTKVVSKHPEIQPNKTLDELRNKEWTVEIQKEINQFEQAIHEVEALFKEATTSQHLVSLGTFKLVQDEYEFAAMKLQHLRERLTKYSSDHANYHQNKQKLKALTNKQEKSDEDNEAIQKLTKDQQNFKYTIMREREKIQFQLGVASRVLILLQAYIKLKDQHENQHELQRHRDYILQKIEKIKKTEEKHTKKIEKHFNKIQVEDPDAPEEIEVEEEQSEEEYDVEGSNTAREDLIKLCDSLISYLTKFQKKEENYFLQHDLTTFQYFDNIKVAAPFYFNQIEASIDLIKAQRSFYENAPDTEFIKKEIQQVVKQQQQKVDITNEQEFPKLQ</sequence>
<evidence type="ECO:0000256" key="1">
    <source>
        <dbReference type="SAM" id="MobiDB-lite"/>
    </source>
</evidence>
<protein>
    <submittedName>
        <fullName evidence="2">Uncharacterized protein</fullName>
    </submittedName>
</protein>
<proteinExistence type="predicted"/>
<evidence type="ECO:0000313" key="2">
    <source>
        <dbReference type="EMBL" id="CAD8082047.1"/>
    </source>
</evidence>
<comment type="caution">
    <text evidence="2">The sequence shown here is derived from an EMBL/GenBank/DDBJ whole genome shotgun (WGS) entry which is preliminary data.</text>
</comment>
<feature type="compositionally biased region" description="Acidic residues" evidence="1">
    <location>
        <begin position="221"/>
        <end position="240"/>
    </location>
</feature>